<comment type="caution">
    <text evidence="1">The sequence shown here is derived from an EMBL/GenBank/DDBJ whole genome shotgun (WGS) entry which is preliminary data.</text>
</comment>
<keyword evidence="2" id="KW-1185">Reference proteome</keyword>
<gene>
    <name evidence="1" type="primary">gldB</name>
    <name evidence="1" type="ORF">ACFQ1R_03410</name>
</gene>
<dbReference type="Proteomes" id="UP001597061">
    <property type="component" value="Unassembled WGS sequence"/>
</dbReference>
<evidence type="ECO:0000313" key="2">
    <source>
        <dbReference type="Proteomes" id="UP001597061"/>
    </source>
</evidence>
<reference evidence="2" key="1">
    <citation type="journal article" date="2019" name="Int. J. Syst. Evol. Microbiol.">
        <title>The Global Catalogue of Microorganisms (GCM) 10K type strain sequencing project: providing services to taxonomists for standard genome sequencing and annotation.</title>
        <authorList>
            <consortium name="The Broad Institute Genomics Platform"/>
            <consortium name="The Broad Institute Genome Sequencing Center for Infectious Disease"/>
            <person name="Wu L."/>
            <person name="Ma J."/>
        </authorList>
    </citation>
    <scope>NUCLEOTIDE SEQUENCE [LARGE SCALE GENOMIC DNA]</scope>
    <source>
        <strain evidence="2">CCUG 62414</strain>
    </source>
</reference>
<dbReference type="EMBL" id="JBHTJI010000001">
    <property type="protein sequence ID" value="MFD0989131.1"/>
    <property type="molecule type" value="Genomic_DNA"/>
</dbReference>
<dbReference type="RefSeq" id="WP_379924701.1">
    <property type="nucleotide sequence ID" value="NZ_JBHTJI010000001.1"/>
</dbReference>
<organism evidence="1 2">
    <name type="scientific">Mariniflexile jejuense</name>
    <dbReference type="NCBI Taxonomy" id="1173582"/>
    <lineage>
        <taxon>Bacteria</taxon>
        <taxon>Pseudomonadati</taxon>
        <taxon>Bacteroidota</taxon>
        <taxon>Flavobacteriia</taxon>
        <taxon>Flavobacteriales</taxon>
        <taxon>Flavobacteriaceae</taxon>
        <taxon>Mariniflexile</taxon>
    </lineage>
</organism>
<dbReference type="NCBIfam" id="TIGR03514">
    <property type="entry name" value="GldB_lipo"/>
    <property type="match status" value="1"/>
</dbReference>
<sequence>MKYRLIFLIIAVVMVSCKKESNLETEISKINLDAHVERFDLLFAKVTAQSLPNLKQAYPFMFSEKYLDSFWIEKASDSLQKVLYKEVENTFSDIETTELEIESLFNHLKYYFPEFHTPRIITTTNDVDYRNRVIVTDTIVVVALDSYLGSNHEFYQNIPKYLREDLKKEQIVVDLAGEYAKKYSFQPSNKTFLDQMIYFGKQLYFKDVVIPFKTEAERIGYTKEQLDWAIANESYIWRYFVERELLFSTDAKLAGRFLTPAPFSKFYLEDIDAESPGRLGQYIGWQIVKAYMQQNDVTLKEMLIASSEEIFNNSKFKPRK</sequence>
<accession>A0ABW3JFV1</accession>
<name>A0ABW3JFV1_9FLAO</name>
<dbReference type="InterPro" id="IPR019853">
    <property type="entry name" value="GldB-like"/>
</dbReference>
<keyword evidence="1" id="KW-0449">Lipoprotein</keyword>
<dbReference type="Pfam" id="PF25594">
    <property type="entry name" value="GldB_lipo"/>
    <property type="match status" value="1"/>
</dbReference>
<evidence type="ECO:0000313" key="1">
    <source>
        <dbReference type="EMBL" id="MFD0989131.1"/>
    </source>
</evidence>
<proteinExistence type="predicted"/>
<protein>
    <submittedName>
        <fullName evidence="1">Gliding motility lipoprotein GldB</fullName>
    </submittedName>
</protein>
<dbReference type="PROSITE" id="PS51257">
    <property type="entry name" value="PROKAR_LIPOPROTEIN"/>
    <property type="match status" value="1"/>
</dbReference>